<dbReference type="SUPFAM" id="SSF53218">
    <property type="entry name" value="Molybdenum cofactor biosynthesis proteins"/>
    <property type="match status" value="1"/>
</dbReference>
<dbReference type="InterPro" id="IPR001453">
    <property type="entry name" value="MoaB/Mog_dom"/>
</dbReference>
<gene>
    <name evidence="1" type="primary">cinA</name>
    <name evidence="3" type="ORF">SAMN05660865_01333</name>
</gene>
<dbReference type="HAMAP" id="MF_00226_B">
    <property type="entry name" value="CinA_B"/>
    <property type="match status" value="1"/>
</dbReference>
<dbReference type="EMBL" id="FNUK01000016">
    <property type="protein sequence ID" value="SEF92138.1"/>
    <property type="molecule type" value="Genomic_DNA"/>
</dbReference>
<dbReference type="SUPFAM" id="SSF142433">
    <property type="entry name" value="CinA-like"/>
    <property type="match status" value="1"/>
</dbReference>
<dbReference type="InterPro" id="IPR008136">
    <property type="entry name" value="CinA_C"/>
</dbReference>
<dbReference type="SMART" id="SM00852">
    <property type="entry name" value="MoCF_biosynth"/>
    <property type="match status" value="1"/>
</dbReference>
<dbReference type="InterPro" id="IPR041424">
    <property type="entry name" value="CinA_KH"/>
</dbReference>
<dbReference type="Pfam" id="PF00994">
    <property type="entry name" value="MoCF_biosynth"/>
    <property type="match status" value="1"/>
</dbReference>
<evidence type="ECO:0000313" key="4">
    <source>
        <dbReference type="Proteomes" id="UP000242850"/>
    </source>
</evidence>
<dbReference type="InterPro" id="IPR036425">
    <property type="entry name" value="MoaB/Mog-like_dom_sf"/>
</dbReference>
<evidence type="ECO:0000256" key="1">
    <source>
        <dbReference type="HAMAP-Rule" id="MF_00226"/>
    </source>
</evidence>
<dbReference type="NCBIfam" id="TIGR00200">
    <property type="entry name" value="cinA_nterm"/>
    <property type="match status" value="1"/>
</dbReference>
<dbReference type="AlphaFoldDB" id="A0A1H5VYN4"/>
<proteinExistence type="inferred from homology"/>
<accession>A0A1H5VYN4</accession>
<dbReference type="PANTHER" id="PTHR13939">
    <property type="entry name" value="NICOTINAMIDE-NUCLEOTIDE AMIDOHYDROLASE PNCC"/>
    <property type="match status" value="1"/>
</dbReference>
<dbReference type="InterPro" id="IPR036653">
    <property type="entry name" value="CinA-like_C"/>
</dbReference>
<dbReference type="CDD" id="cd00885">
    <property type="entry name" value="cinA"/>
    <property type="match status" value="1"/>
</dbReference>
<dbReference type="NCBIfam" id="TIGR00177">
    <property type="entry name" value="molyb_syn"/>
    <property type="match status" value="1"/>
</dbReference>
<dbReference type="PANTHER" id="PTHR13939:SF0">
    <property type="entry name" value="NMN AMIDOHYDROLASE-LIKE PROTEIN YFAY"/>
    <property type="match status" value="1"/>
</dbReference>
<dbReference type="Pfam" id="PF18146">
    <property type="entry name" value="CinA_KH"/>
    <property type="match status" value="1"/>
</dbReference>
<feature type="domain" description="MoaB/Mog" evidence="2">
    <location>
        <begin position="4"/>
        <end position="171"/>
    </location>
</feature>
<evidence type="ECO:0000313" key="3">
    <source>
        <dbReference type="EMBL" id="SEF92138.1"/>
    </source>
</evidence>
<dbReference type="InterPro" id="IPR050101">
    <property type="entry name" value="CinA"/>
</dbReference>
<dbReference type="NCBIfam" id="NF001813">
    <property type="entry name" value="PRK00549.1"/>
    <property type="match status" value="1"/>
</dbReference>
<evidence type="ECO:0000259" key="2">
    <source>
        <dbReference type="SMART" id="SM00852"/>
    </source>
</evidence>
<reference evidence="4" key="1">
    <citation type="submission" date="2016-10" db="EMBL/GenBank/DDBJ databases">
        <authorList>
            <person name="Varghese N."/>
            <person name="Submissions S."/>
        </authorList>
    </citation>
    <scope>NUCLEOTIDE SEQUENCE [LARGE SCALE GENOMIC DNA]</scope>
    <source>
        <strain evidence="4">DSM 5463</strain>
    </source>
</reference>
<dbReference type="Gene3D" id="3.40.980.10">
    <property type="entry name" value="MoaB/Mog-like domain"/>
    <property type="match status" value="1"/>
</dbReference>
<dbReference type="InterPro" id="IPR008135">
    <property type="entry name" value="Competence-induced_CinA"/>
</dbReference>
<comment type="similarity">
    <text evidence="1">Belongs to the CinA family.</text>
</comment>
<dbReference type="OrthoDB" id="9801454at2"/>
<dbReference type="Proteomes" id="UP000242850">
    <property type="component" value="Unassembled WGS sequence"/>
</dbReference>
<sequence>MICEIISIGTELLLGDIVNTNAQYLAKRLKDLGIFVYFQTVVGDNEKRLLEAFDIAFKRSDMVITTGGLGPTQDDLSKEVAAKYFNKGLILDFNSLKKIEEHFLRRNLPINDAIKKQAYIIEGGEALLNDFGTAPGIYLEDKGKVLFMLPGPPKEMIPMFENQVMPRLLKYSKGILYSKVLKIAGIGESYVEEKIRDLIENQSNPTIAPYVKEGEVTLRITASAKNQKEAEKLIYPIEAEIRNRLKDFIYGEGETNLEEVLGNLLIKNNLKIAVAESCTGGMLISRLVNFAGISSVLLEGVVTYSNESKIKRLGVKEETLKKYGAVSKECAIEMAKGVALSLGADIGISTTGIAGPSGGTDKKPVGLVYIGMYFNGIEKYKELRLSGDRQRIRLLSTNFAMHWLIKEIKNWGRGE</sequence>
<dbReference type="RefSeq" id="WP_103896283.1">
    <property type="nucleotide sequence ID" value="NZ_FNUK01000016.1"/>
</dbReference>
<dbReference type="PIRSF" id="PIRSF006728">
    <property type="entry name" value="CinA"/>
    <property type="match status" value="1"/>
</dbReference>
<keyword evidence="4" id="KW-1185">Reference proteome</keyword>
<name>A0A1H5VYN4_9CLOT</name>
<dbReference type="Pfam" id="PF02464">
    <property type="entry name" value="CinA"/>
    <property type="match status" value="1"/>
</dbReference>
<organism evidence="3 4">
    <name type="scientific">Caloramator fervidus</name>
    <dbReference type="NCBI Taxonomy" id="29344"/>
    <lineage>
        <taxon>Bacteria</taxon>
        <taxon>Bacillati</taxon>
        <taxon>Bacillota</taxon>
        <taxon>Clostridia</taxon>
        <taxon>Eubacteriales</taxon>
        <taxon>Clostridiaceae</taxon>
        <taxon>Caloramator</taxon>
    </lineage>
</organism>
<dbReference type="NCBIfam" id="TIGR00199">
    <property type="entry name" value="PncC_domain"/>
    <property type="match status" value="1"/>
</dbReference>
<dbReference type="Gene3D" id="3.90.950.20">
    <property type="entry name" value="CinA-like"/>
    <property type="match status" value="1"/>
</dbReference>
<protein>
    <recommendedName>
        <fullName evidence="1">Putative competence-damage inducible protein</fullName>
    </recommendedName>
</protein>
<dbReference type="Gene3D" id="3.30.70.2860">
    <property type="match status" value="1"/>
</dbReference>